<dbReference type="PANTHER" id="PTHR47479:SF2">
    <property type="entry name" value="OS05G0393200 PROTEIN"/>
    <property type="match status" value="1"/>
</dbReference>
<evidence type="ECO:0000313" key="3">
    <source>
        <dbReference type="EMBL" id="KAG0489667.1"/>
    </source>
</evidence>
<dbReference type="InterPro" id="IPR044196">
    <property type="entry name" value="At5g19025-like"/>
</dbReference>
<feature type="transmembrane region" description="Helical" evidence="1">
    <location>
        <begin position="89"/>
        <end position="109"/>
    </location>
</feature>
<dbReference type="Proteomes" id="UP000639772">
    <property type="component" value="Chromosome 3"/>
</dbReference>
<protein>
    <recommendedName>
        <fullName evidence="2">3-deoxy-D-manno-octulosonic-acid transferase N-terminal domain-containing protein</fullName>
    </recommendedName>
</protein>
<keyword evidence="1" id="KW-0812">Transmembrane</keyword>
<evidence type="ECO:0000259" key="2">
    <source>
        <dbReference type="Pfam" id="PF04413"/>
    </source>
</evidence>
<proteinExistence type="predicted"/>
<evidence type="ECO:0000313" key="4">
    <source>
        <dbReference type="Proteomes" id="UP000639772"/>
    </source>
</evidence>
<dbReference type="OrthoDB" id="1925408at2759"/>
<gene>
    <name evidence="3" type="ORF">HPP92_006530</name>
</gene>
<keyword evidence="1" id="KW-0472">Membrane</keyword>
<reference evidence="3 4" key="1">
    <citation type="journal article" date="2020" name="Nat. Food">
        <title>A phased Vanilla planifolia genome enables genetic improvement of flavour and production.</title>
        <authorList>
            <person name="Hasing T."/>
            <person name="Tang H."/>
            <person name="Brym M."/>
            <person name="Khazi F."/>
            <person name="Huang T."/>
            <person name="Chambers A.H."/>
        </authorList>
    </citation>
    <scope>NUCLEOTIDE SEQUENCE [LARGE SCALE GENOMIC DNA]</scope>
    <source>
        <tissue evidence="3">Leaf</tissue>
    </source>
</reference>
<dbReference type="AlphaFoldDB" id="A0A835V8S1"/>
<dbReference type="EMBL" id="JADCNM010000003">
    <property type="protein sequence ID" value="KAG0489667.1"/>
    <property type="molecule type" value="Genomic_DNA"/>
</dbReference>
<dbReference type="Gene3D" id="3.40.50.11720">
    <property type="entry name" value="3-Deoxy-D-manno-octulosonic-acid transferase, N-terminal domain"/>
    <property type="match status" value="1"/>
</dbReference>
<feature type="transmembrane region" description="Helical" evidence="1">
    <location>
        <begin position="38"/>
        <end position="57"/>
    </location>
</feature>
<dbReference type="Pfam" id="PF04413">
    <property type="entry name" value="Glycos_transf_N"/>
    <property type="match status" value="1"/>
</dbReference>
<organism evidence="3 4">
    <name type="scientific">Vanilla planifolia</name>
    <name type="common">Vanilla</name>
    <dbReference type="NCBI Taxonomy" id="51239"/>
    <lineage>
        <taxon>Eukaryota</taxon>
        <taxon>Viridiplantae</taxon>
        <taxon>Streptophyta</taxon>
        <taxon>Embryophyta</taxon>
        <taxon>Tracheophyta</taxon>
        <taxon>Spermatophyta</taxon>
        <taxon>Magnoliopsida</taxon>
        <taxon>Liliopsida</taxon>
        <taxon>Asparagales</taxon>
        <taxon>Orchidaceae</taxon>
        <taxon>Vanilloideae</taxon>
        <taxon>Vanilleae</taxon>
        <taxon>Vanilla</taxon>
    </lineage>
</organism>
<sequence>MSSYPHISPKLRRLSHQNHNSKPSSSFNSSPPCDHSPLATFDLLILVLVLFSCTFLIGSTLTYIFRCLSLMLPSTLYAISAASLRDDPIPYLTGFLVFLAASAATVEISCYRSCLWSRRCGNRRCRGLRNAVEFDVQLQTEECIRLISSSDASASAASAAWKEIDELPWKGGKQGDSPEYECLRAELRRMAPPNGRAVLLFRARCGCPIAKLEAWGSKRGRRHKKVTTNLALEGVLSVDSRRRVAAPDGGGVESGGLRDLSSDEQSDHPFLYLHLHWRRIRGLEHWSRWPERFGRPSAPRPPGSLIWFHAVSLGEGLAAIPVIQQCLLENPHLLVLMTTTTLSAFEVIKGRLPNSVIYQFAPVDTPTAMESFLMYWSPIAVILMESELWPNLIISASKKE</sequence>
<keyword evidence="1" id="KW-1133">Transmembrane helix</keyword>
<evidence type="ECO:0000256" key="1">
    <source>
        <dbReference type="SAM" id="Phobius"/>
    </source>
</evidence>
<dbReference type="PANTHER" id="PTHR47479">
    <property type="entry name" value="OS05G0393200 PROTEIN"/>
    <property type="match status" value="1"/>
</dbReference>
<name>A0A835V8S1_VANPL</name>
<feature type="domain" description="3-deoxy-D-manno-octulosonic-acid transferase N-terminal" evidence="2">
    <location>
        <begin position="288"/>
        <end position="399"/>
    </location>
</feature>
<dbReference type="InterPro" id="IPR038107">
    <property type="entry name" value="Glycos_transf_N_sf"/>
</dbReference>
<comment type="caution">
    <text evidence="3">The sequence shown here is derived from an EMBL/GenBank/DDBJ whole genome shotgun (WGS) entry which is preliminary data.</text>
</comment>
<accession>A0A835V8S1</accession>
<dbReference type="InterPro" id="IPR007507">
    <property type="entry name" value="Glycos_transf_N"/>
</dbReference>